<name>A0A9K3GPK5_9EUKA</name>
<proteinExistence type="predicted"/>
<evidence type="ECO:0000313" key="2">
    <source>
        <dbReference type="Proteomes" id="UP000265618"/>
    </source>
</evidence>
<evidence type="ECO:0000313" key="1">
    <source>
        <dbReference type="EMBL" id="GIQ90015.1"/>
    </source>
</evidence>
<dbReference type="InterPro" id="IPR050583">
    <property type="entry name" value="Mycobacterial_A85_antigen"/>
</dbReference>
<reference evidence="1 2" key="1">
    <citation type="journal article" date="2018" name="PLoS ONE">
        <title>The draft genome of Kipferlia bialata reveals reductive genome evolution in fornicate parasites.</title>
        <authorList>
            <person name="Tanifuji G."/>
            <person name="Takabayashi S."/>
            <person name="Kume K."/>
            <person name="Takagi M."/>
            <person name="Nakayama T."/>
            <person name="Kamikawa R."/>
            <person name="Inagaki Y."/>
            <person name="Hashimoto T."/>
        </authorList>
    </citation>
    <scope>NUCLEOTIDE SEQUENCE [LARGE SCALE GENOMIC DNA]</scope>
    <source>
        <strain evidence="1">NY0173</strain>
    </source>
</reference>
<sequence>EYSVGSDLVVEAGLTNAIVTPFWDTSKGEWFYSFNTVYSPELGNNRYYSVYMSPLMIENPHAVAKHLLIMQDGENLFTPSTDASYHVCPTASGCALYGSLDLDATLDTEIHSGQVASDTIVLGLFSTDDRENEYTPTYDFTEEIGGKGDLYLNFIADTVIPNLDAILGQGLAAPEPENIVLMGAELGGLISAYAGLARATDAEGNLVWGGAGAMSGTFEWDNEDMYNTVIPNNEFNENVRIWLDSGANDDNAFETVKVETALVAEGYTMTGSNPTLGYKMQKNGYPTEEDWGKRIKYSLQFFFQLT</sequence>
<dbReference type="Proteomes" id="UP000265618">
    <property type="component" value="Unassembled WGS sequence"/>
</dbReference>
<dbReference type="EMBL" id="BDIP01005674">
    <property type="protein sequence ID" value="GIQ90015.1"/>
    <property type="molecule type" value="Genomic_DNA"/>
</dbReference>
<comment type="caution">
    <text evidence="1">The sequence shown here is derived from an EMBL/GenBank/DDBJ whole genome shotgun (WGS) entry which is preliminary data.</text>
</comment>
<feature type="non-terminal residue" evidence="1">
    <location>
        <position position="306"/>
    </location>
</feature>
<keyword evidence="2" id="KW-1185">Reference proteome</keyword>
<protein>
    <submittedName>
        <fullName evidence="1">Esterase</fullName>
    </submittedName>
</protein>
<dbReference type="OrthoDB" id="446683at2759"/>
<organism evidence="1 2">
    <name type="scientific">Kipferlia bialata</name>
    <dbReference type="NCBI Taxonomy" id="797122"/>
    <lineage>
        <taxon>Eukaryota</taxon>
        <taxon>Metamonada</taxon>
        <taxon>Carpediemonas-like organisms</taxon>
        <taxon>Kipferlia</taxon>
    </lineage>
</organism>
<dbReference type="InterPro" id="IPR029058">
    <property type="entry name" value="AB_hydrolase_fold"/>
</dbReference>
<gene>
    <name evidence="1" type="ORF">KIPB_012653</name>
</gene>
<dbReference type="PANTHER" id="PTHR48098:SF6">
    <property type="entry name" value="FERRI-BACILLIBACTIN ESTERASE BESA"/>
    <property type="match status" value="1"/>
</dbReference>
<dbReference type="Gene3D" id="3.40.50.1820">
    <property type="entry name" value="alpha/beta hydrolase"/>
    <property type="match status" value="1"/>
</dbReference>
<dbReference type="PANTHER" id="PTHR48098">
    <property type="entry name" value="ENTEROCHELIN ESTERASE-RELATED"/>
    <property type="match status" value="1"/>
</dbReference>
<accession>A0A9K3GPK5</accession>
<dbReference type="SUPFAM" id="SSF53474">
    <property type="entry name" value="alpha/beta-Hydrolases"/>
    <property type="match status" value="1"/>
</dbReference>
<dbReference type="AlphaFoldDB" id="A0A9K3GPK5"/>